<dbReference type="InterPro" id="IPR055454">
    <property type="entry name" value="CNOT1-like_NOT1_connector"/>
</dbReference>
<evidence type="ECO:0000259" key="11">
    <source>
        <dbReference type="Pfam" id="PF25097"/>
    </source>
</evidence>
<evidence type="ECO:0000259" key="7">
    <source>
        <dbReference type="Pfam" id="PF04054"/>
    </source>
</evidence>
<keyword evidence="4" id="KW-0804">Transcription</keyword>
<dbReference type="Pfam" id="PF16415">
    <property type="entry name" value="CNOT1_CAF1_bind"/>
    <property type="match status" value="1"/>
</dbReference>
<feature type="compositionally biased region" description="Polar residues" evidence="6">
    <location>
        <begin position="1773"/>
        <end position="1788"/>
    </location>
</feature>
<dbReference type="Gene3D" id="1.25.40.800">
    <property type="match status" value="1"/>
</dbReference>
<feature type="region of interest" description="Disordered" evidence="6">
    <location>
        <begin position="1"/>
        <end position="24"/>
    </location>
</feature>
<feature type="domain" description="CCR4-NOT transcription complex subunit 1" evidence="8">
    <location>
        <begin position="1271"/>
        <end position="1431"/>
    </location>
</feature>
<dbReference type="GO" id="GO:0030014">
    <property type="term" value="C:CCR4-NOT complex"/>
    <property type="evidence" value="ECO:0007669"/>
    <property type="project" value="UniProtKB-ARBA"/>
</dbReference>
<gene>
    <name evidence="12" type="ORF">ACHAXA_001092</name>
</gene>
<keyword evidence="13" id="KW-1185">Reference proteome</keyword>
<protein>
    <recommendedName>
        <fullName evidence="14">CCR4-NOT transcription complex subunit 1</fullName>
    </recommendedName>
</protein>
<dbReference type="PANTHER" id="PTHR13162:SF8">
    <property type="entry name" value="CCR4-NOT TRANSCRIPTION COMPLEX SUBUNIT 1"/>
    <property type="match status" value="1"/>
</dbReference>
<evidence type="ECO:0000256" key="3">
    <source>
        <dbReference type="ARBA" id="ARBA00023015"/>
    </source>
</evidence>
<accession>A0ABD3REU7</accession>
<evidence type="ECO:0000256" key="5">
    <source>
        <dbReference type="ARBA" id="ARBA00023242"/>
    </source>
</evidence>
<feature type="compositionally biased region" description="Polar residues" evidence="6">
    <location>
        <begin position="1169"/>
        <end position="1178"/>
    </location>
</feature>
<comment type="caution">
    <text evidence="12">The sequence shown here is derived from an EMBL/GenBank/DDBJ whole genome shotgun (WGS) entry which is preliminary data.</text>
</comment>
<dbReference type="Pfam" id="PF12842">
    <property type="entry name" value="DUF3819"/>
    <property type="match status" value="1"/>
</dbReference>
<feature type="region of interest" description="Disordered" evidence="6">
    <location>
        <begin position="1762"/>
        <end position="1788"/>
    </location>
</feature>
<dbReference type="EMBL" id="JALLPB020000262">
    <property type="protein sequence ID" value="KAL3811418.1"/>
    <property type="molecule type" value="Genomic_DNA"/>
</dbReference>
<dbReference type="Proteomes" id="UP001530377">
    <property type="component" value="Unassembled WGS sequence"/>
</dbReference>
<comment type="subcellular location">
    <subcellularLocation>
        <location evidence="1">Nucleus</location>
    </subcellularLocation>
</comment>
<evidence type="ECO:0000259" key="9">
    <source>
        <dbReference type="Pfam" id="PF16415"/>
    </source>
</evidence>
<dbReference type="InterPro" id="IPR007196">
    <property type="entry name" value="CCR4-Not_Not1_C"/>
</dbReference>
<feature type="compositionally biased region" description="Basic and acidic residues" evidence="6">
    <location>
        <begin position="1452"/>
        <end position="1461"/>
    </location>
</feature>
<dbReference type="CDD" id="cd20710">
    <property type="entry name" value="NOT1_connector"/>
    <property type="match status" value="1"/>
</dbReference>
<keyword evidence="3" id="KW-0805">Transcription regulation</keyword>
<feature type="domain" description="CCR4-Not complex component Not1 C-terminal" evidence="7">
    <location>
        <begin position="1970"/>
        <end position="2307"/>
    </location>
</feature>
<dbReference type="FunFam" id="1.25.40.840:FF:000003">
    <property type="entry name" value="Transcription regulator"/>
    <property type="match status" value="1"/>
</dbReference>
<dbReference type="Gene3D" id="1.25.40.790">
    <property type="match status" value="1"/>
</dbReference>
<feature type="region of interest" description="Disordered" evidence="6">
    <location>
        <begin position="366"/>
        <end position="385"/>
    </location>
</feature>
<reference evidence="12 13" key="1">
    <citation type="submission" date="2024-10" db="EMBL/GenBank/DDBJ databases">
        <title>Updated reference genomes for cyclostephanoid diatoms.</title>
        <authorList>
            <person name="Roberts W.R."/>
            <person name="Alverson A.J."/>
        </authorList>
    </citation>
    <scope>NUCLEOTIDE SEQUENCE [LARGE SCALE GENOMIC DNA]</scope>
    <source>
        <strain evidence="12 13">AJA228-03</strain>
    </source>
</reference>
<feature type="region of interest" description="Disordered" evidence="6">
    <location>
        <begin position="1156"/>
        <end position="1231"/>
    </location>
</feature>
<dbReference type="PANTHER" id="PTHR13162">
    <property type="entry name" value="CCR4-NOT TRANSCRIPTION COMPLEX"/>
    <property type="match status" value="1"/>
</dbReference>
<evidence type="ECO:0000313" key="13">
    <source>
        <dbReference type="Proteomes" id="UP001530377"/>
    </source>
</evidence>
<feature type="domain" description="CCR4-NOT transcription complex subunit 1 CAF1-binding" evidence="9">
    <location>
        <begin position="936"/>
        <end position="1148"/>
    </location>
</feature>
<dbReference type="Gene3D" id="1.25.40.180">
    <property type="match status" value="1"/>
</dbReference>
<feature type="region of interest" description="Disordered" evidence="6">
    <location>
        <begin position="112"/>
        <end position="135"/>
    </location>
</feature>
<feature type="compositionally biased region" description="Gly residues" evidence="6">
    <location>
        <begin position="1509"/>
        <end position="1524"/>
    </location>
</feature>
<evidence type="ECO:0000313" key="12">
    <source>
        <dbReference type="EMBL" id="KAL3811418.1"/>
    </source>
</evidence>
<dbReference type="Pfam" id="PF16417">
    <property type="entry name" value="CNOT1_TTP_bind"/>
    <property type="match status" value="1"/>
</dbReference>
<feature type="region of interest" description="Disordered" evidence="6">
    <location>
        <begin position="895"/>
        <end position="937"/>
    </location>
</feature>
<evidence type="ECO:0000259" key="10">
    <source>
        <dbReference type="Pfam" id="PF16417"/>
    </source>
</evidence>
<keyword evidence="5" id="KW-0539">Nucleus</keyword>
<dbReference type="FunFam" id="1.25.40.180:FF:000012">
    <property type="entry name" value="Ccr4-Not transcription complex subunit"/>
    <property type="match status" value="1"/>
</dbReference>
<evidence type="ECO:0000256" key="4">
    <source>
        <dbReference type="ARBA" id="ARBA00023163"/>
    </source>
</evidence>
<dbReference type="InterPro" id="IPR032191">
    <property type="entry name" value="CNOT1_CAF1_bind"/>
</dbReference>
<dbReference type="InterPro" id="IPR032193">
    <property type="entry name" value="CNOT1_TTP_bind"/>
</dbReference>
<keyword evidence="2" id="KW-0678">Repressor</keyword>
<name>A0ABD3REU7_9STRA</name>
<feature type="region of interest" description="Disordered" evidence="6">
    <location>
        <begin position="1427"/>
        <end position="1467"/>
    </location>
</feature>
<feature type="compositionally biased region" description="Polar residues" evidence="6">
    <location>
        <begin position="1483"/>
        <end position="1492"/>
    </location>
</feature>
<organism evidence="12 13">
    <name type="scientific">Cyclostephanos tholiformis</name>
    <dbReference type="NCBI Taxonomy" id="382380"/>
    <lineage>
        <taxon>Eukaryota</taxon>
        <taxon>Sar</taxon>
        <taxon>Stramenopiles</taxon>
        <taxon>Ochrophyta</taxon>
        <taxon>Bacillariophyta</taxon>
        <taxon>Coscinodiscophyceae</taxon>
        <taxon>Thalassiosirophycidae</taxon>
        <taxon>Stephanodiscales</taxon>
        <taxon>Stephanodiscaceae</taxon>
        <taxon>Cyclostephanos</taxon>
    </lineage>
</organism>
<feature type="domain" description="CCR4-NOT transcription complex subunit 1-like NOT1 connector" evidence="11">
    <location>
        <begin position="1596"/>
        <end position="1730"/>
    </location>
</feature>
<feature type="region of interest" description="Disordered" evidence="6">
    <location>
        <begin position="1483"/>
        <end position="1524"/>
    </location>
</feature>
<dbReference type="Pfam" id="PF04054">
    <property type="entry name" value="Not1"/>
    <property type="match status" value="1"/>
</dbReference>
<dbReference type="Gene3D" id="1.25.40.840">
    <property type="entry name" value="CCR4-NOT transcription complex subunit 1 TTP binding domain"/>
    <property type="match status" value="1"/>
</dbReference>
<feature type="compositionally biased region" description="Basic and acidic residues" evidence="6">
    <location>
        <begin position="1156"/>
        <end position="1165"/>
    </location>
</feature>
<dbReference type="GO" id="GO:0005634">
    <property type="term" value="C:nucleus"/>
    <property type="evidence" value="ECO:0007669"/>
    <property type="project" value="UniProtKB-SubCell"/>
</dbReference>
<feature type="compositionally biased region" description="Polar residues" evidence="6">
    <location>
        <begin position="1195"/>
        <end position="1218"/>
    </location>
</feature>
<evidence type="ECO:0000259" key="8">
    <source>
        <dbReference type="Pfam" id="PF12842"/>
    </source>
</evidence>
<dbReference type="InterPro" id="IPR040398">
    <property type="entry name" value="Not1"/>
</dbReference>
<dbReference type="InterPro" id="IPR038535">
    <property type="entry name" value="CNOT1_TTP_bind_sf"/>
</dbReference>
<dbReference type="Pfam" id="PF25097">
    <property type="entry name" value="ARM_Cnot1"/>
    <property type="match status" value="1"/>
</dbReference>
<evidence type="ECO:0000256" key="6">
    <source>
        <dbReference type="SAM" id="MobiDB-lite"/>
    </source>
</evidence>
<dbReference type="GO" id="GO:0000289">
    <property type="term" value="P:nuclear-transcribed mRNA poly(A) tail shortening"/>
    <property type="evidence" value="ECO:0007669"/>
    <property type="project" value="UniProtKB-ARBA"/>
</dbReference>
<feature type="domain" description="CCR4-NOT transcription complex subunit 1 TTP binding" evidence="10">
    <location>
        <begin position="594"/>
        <end position="764"/>
    </location>
</feature>
<sequence length="2318" mass="250581">MNSNSMGGGPSGGTDGVGAGGGGGGDDPAAMRILLDLGPACTRSTGTLWEALRLVASGGAAAGGATWSERGVARLLHLLSAVGDLSSSGGGASGGSGRGSDLSTAFVSAYLGGGDPDPRKRRGDSPTDHTLSSAISTTDLGGREWNLEVVSQVLASPDFSHMNWNLVARCLDFPEFKVRGPRHLEVLLGLYRSGSQGQQLPIDAVTSEWSNRPGQLTLIRHLLALGPNAYKFPLDQEEALDASTSNVDRVIGGGGIAIGTVGGGNNNNSGPAGVGLPLVASNPRGWACSKVLQRLLHLSDDKSLLPAVREVFIVGLLSCPEVLLCALVRLQLSVSVRSSGDQAGMHMKVELMRDLILLFFKPPPSAATRSGGGDPPPPLKSLQQPPHVVKNLPGALRRLWSISQNTVIAGSLEAWRTTSNDLPHVRLLTVLHIIDIVRVLPSPDVAIATILNGNKDPDFALTVAYVMADNDMLQLRPWLVDRWSAYATSPGGGRVAFAASLVSYVDRNYAIAAPRRTKPLVSVENATTTLQFVLSLDAETMNGIVPASGGKAVMTLGEYVKAVVDACLVKHPNWEAALPRNGAAAENRALSVSPVEQQRQSPGTQDDIEESANQYFQQIYASEDSARKVVETLKSFKSSGNSRENDIFACMIHNLFDEYRFFSKYPEKELRITGILFGLLIKEQLVSSITLGIALRYVLEALRKSPAQSPQSGKMFRFGMFALEQFKERLHEWPQYCSHIVQIPHLREGYSQLVADIDGAMSSDNISTSSSISTGGLATGVDGGGMVGYGGGDAANGRTVDSAGDIGGGSNTLSDGGGVLGGEIGILAQGKNNLSSISGFVGGDGAIATVANAAAFSGLKPNSGVAVGTVVGGLIKNEPGTSVISLREPSKPRKAVFGPGLGRAVNAPASTPASGESSSNSGGSGSSGMGDSSQNETPPDMILDRVQFLINNLSMSNVESKSHDLRDTLERKYFGWLGNYLVVKRISTQPNFHGLYLSFLDNLGVDYGRGLVEAILASVYVNVGKLLRSQKITTSTSERSLLKNLGSWLGQITLARNRPILQIMLDCKELLFQGYETGMLIAVAPFVAKILEGAKNSTVFRPPNPWLMGLLSVFRALYNVDDLKMNIKFEVEVLCKNLGLKLEDIPMRKDADLNKRVSPVKEKNPDFNLKSQASSLGTSVAGPVTPLKQGGDQGPTLSAANSMLSSPDNRSSTASSGGDSAKSVVTTSSEQQQQTVIPNLAAYVNVNPNLTQLFHQVPGGPLATHVSSDLLKRSVPIAVDRAIREIIQPVVERSVSIACITAKAIVTKDFAMEADENKMRMAAQLMVANLAGSLALVTCREPLHTSISTHLRTLLMNAINSTDGSSASASATAGVQLQDQEKSALDQCVAICSTENLELGCMLIEKAATEKAVRDMDEAIAPSLSIRKNSREQKGQPYYDMSIFQDGNGQRYPKELPDPLRPKPGGLRPDQLLVYEAFQRISRQPTAPSSAQPGHIDSQGVISNLDQLGGEGQQRPGEGGGGSFSSGQLNLNAINAIAMKLDSSVSILLNTAGPRAREISLAMIPPEHEIKQLISAVPRVVAASSDDPSRPPALSSAETDSILSFSQGIFKRLYEVNLSDRLRLETLISLLEMMNKICPQLGRDMGTWATYAPTKTDEQRKLHRAVLLLLVRSDLIQIGDLDTYLAKNSDEGRDQVWLEFLILFVRTAVLENIASPVKMPKMIYVVQIIAEDRSPVSHEINPAFRKAALRLLEEIRSSLESGDMHGRLGDSNKGGNSTPTYEESSSMSPASLKHLTDASLVIAKSSLSFASADPPNSKQLVTEILVGWLRVQNDAASNDIIMAQFLQRLQQQFGVGSNDDQTERFFRLATEVVVESCAKNVDVNYQAVDGYAKLLSYIVRYMNIGGSAEQVSQQKQVLLNKVLGVITRSLVTSYEKARQSKAQWDQRPWFRLLLDLVCELNLPNPAFDLIKGGIVGVFGSSFHVVQPLVVPGFSFAWLELISHRMFLSNLLVPKDQKGWGIMHLLLIDLFLFLEPHLRKVELTDAVKKYYDGALRVILMLVHDFPTFLAAYHLSFCNVIPENCVQLRNLILSAIPKGIPLHDPISRNFKIDQLPEISQSPLILSNVVGPLLSFKNELDGYLRNQQPADSLTNIVSCLRKEGKNNLDAPKVNSLVLYVGIQGLARLQTDQIASNLGRSPEMELFQKLMDLDDHGRYISLNAIADQLRYPSSHTHYFSCVMLYLFNETKDEGVKEQITRVLLERLITQRPHPWGLLITFIELIKNAKYHFWSNPFTRCTTEIEKVFENVARSCMVAKQPN</sequence>
<proteinExistence type="predicted"/>
<evidence type="ECO:0008006" key="14">
    <source>
        <dbReference type="Google" id="ProtNLM"/>
    </source>
</evidence>
<dbReference type="InterPro" id="IPR024557">
    <property type="entry name" value="CNOT1_dom_4"/>
</dbReference>
<evidence type="ECO:0000256" key="2">
    <source>
        <dbReference type="ARBA" id="ARBA00022491"/>
    </source>
</evidence>
<evidence type="ECO:0000256" key="1">
    <source>
        <dbReference type="ARBA" id="ARBA00004123"/>
    </source>
</evidence>